<dbReference type="RefSeq" id="WP_235292571.1">
    <property type="nucleotide sequence ID" value="NZ_BSOH01000001.1"/>
</dbReference>
<reference evidence="1" key="1">
    <citation type="journal article" date="2014" name="Int. J. Syst. Evol. Microbiol.">
        <title>Complete genome sequence of Corynebacterium casei LMG S-19264T (=DSM 44701T), isolated from a smear-ripened cheese.</title>
        <authorList>
            <consortium name="US DOE Joint Genome Institute (JGI-PGF)"/>
            <person name="Walter F."/>
            <person name="Albersmeier A."/>
            <person name="Kalinowski J."/>
            <person name="Ruckert C."/>
        </authorList>
    </citation>
    <scope>NUCLEOTIDE SEQUENCE</scope>
    <source>
        <strain evidence="1">NBRC 108769</strain>
    </source>
</reference>
<evidence type="ECO:0000313" key="2">
    <source>
        <dbReference type="Proteomes" id="UP001156666"/>
    </source>
</evidence>
<evidence type="ECO:0008006" key="3">
    <source>
        <dbReference type="Google" id="ProtNLM"/>
    </source>
</evidence>
<reference evidence="1" key="2">
    <citation type="submission" date="2023-01" db="EMBL/GenBank/DDBJ databases">
        <title>Draft genome sequence of Portibacter lacus strain NBRC 108769.</title>
        <authorList>
            <person name="Sun Q."/>
            <person name="Mori K."/>
        </authorList>
    </citation>
    <scope>NUCLEOTIDE SEQUENCE</scope>
    <source>
        <strain evidence="1">NBRC 108769</strain>
    </source>
</reference>
<comment type="caution">
    <text evidence="1">The sequence shown here is derived from an EMBL/GenBank/DDBJ whole genome shotgun (WGS) entry which is preliminary data.</text>
</comment>
<name>A0AA37WC24_9BACT</name>
<proteinExistence type="predicted"/>
<organism evidence="1 2">
    <name type="scientific">Portibacter lacus</name>
    <dbReference type="NCBI Taxonomy" id="1099794"/>
    <lineage>
        <taxon>Bacteria</taxon>
        <taxon>Pseudomonadati</taxon>
        <taxon>Bacteroidota</taxon>
        <taxon>Saprospiria</taxon>
        <taxon>Saprospirales</taxon>
        <taxon>Haliscomenobacteraceae</taxon>
        <taxon>Portibacter</taxon>
    </lineage>
</organism>
<dbReference type="InterPro" id="IPR032710">
    <property type="entry name" value="NTF2-like_dom_sf"/>
</dbReference>
<sequence>MGKYILLSLMLISFNLKSQELINSVEKQGVHDVIIKLFDGMRAGDSSMVHSVFSDDVRMYTSAENSEGNIVIKKGDLQAFLNAVGTPHDDIWDEKIWNTKVDVEMGVAQVWTDYAFYIGDKFSHCGIDAFQLIEQNGWKIIQLIDTRKKVNCEKPK</sequence>
<evidence type="ECO:0000313" key="1">
    <source>
        <dbReference type="EMBL" id="GLR15673.1"/>
    </source>
</evidence>
<keyword evidence="2" id="KW-1185">Reference proteome</keyword>
<dbReference type="EMBL" id="BSOH01000001">
    <property type="protein sequence ID" value="GLR15673.1"/>
    <property type="molecule type" value="Genomic_DNA"/>
</dbReference>
<gene>
    <name evidence="1" type="ORF">GCM10007940_02880</name>
</gene>
<dbReference type="AlphaFoldDB" id="A0AA37WC24"/>
<dbReference type="Gene3D" id="3.10.450.50">
    <property type="match status" value="1"/>
</dbReference>
<protein>
    <recommendedName>
        <fullName evidence="3">Nuclear transport factor 2 family protein</fullName>
    </recommendedName>
</protein>
<dbReference type="SUPFAM" id="SSF54427">
    <property type="entry name" value="NTF2-like"/>
    <property type="match status" value="1"/>
</dbReference>
<dbReference type="Proteomes" id="UP001156666">
    <property type="component" value="Unassembled WGS sequence"/>
</dbReference>
<accession>A0AA37WC24</accession>